<name>A0A484K8L8_9ASTE</name>
<accession>A0A484K8L8</accession>
<evidence type="ECO:0000313" key="2">
    <source>
        <dbReference type="EMBL" id="VFQ62083.1"/>
    </source>
</evidence>
<dbReference type="EMBL" id="OOIL02000217">
    <property type="protein sequence ID" value="VFQ62083.1"/>
    <property type="molecule type" value="Genomic_DNA"/>
</dbReference>
<proteinExistence type="predicted"/>
<keyword evidence="3" id="KW-1185">Reference proteome</keyword>
<feature type="region of interest" description="Disordered" evidence="1">
    <location>
        <begin position="31"/>
        <end position="85"/>
    </location>
</feature>
<dbReference type="Proteomes" id="UP000595140">
    <property type="component" value="Unassembled WGS sequence"/>
</dbReference>
<organism evidence="2 3">
    <name type="scientific">Cuscuta campestris</name>
    <dbReference type="NCBI Taxonomy" id="132261"/>
    <lineage>
        <taxon>Eukaryota</taxon>
        <taxon>Viridiplantae</taxon>
        <taxon>Streptophyta</taxon>
        <taxon>Embryophyta</taxon>
        <taxon>Tracheophyta</taxon>
        <taxon>Spermatophyta</taxon>
        <taxon>Magnoliopsida</taxon>
        <taxon>eudicotyledons</taxon>
        <taxon>Gunneridae</taxon>
        <taxon>Pentapetalae</taxon>
        <taxon>asterids</taxon>
        <taxon>lamiids</taxon>
        <taxon>Solanales</taxon>
        <taxon>Convolvulaceae</taxon>
        <taxon>Cuscuteae</taxon>
        <taxon>Cuscuta</taxon>
        <taxon>Cuscuta subgen. Grammica</taxon>
        <taxon>Cuscuta sect. Cleistogrammica</taxon>
    </lineage>
</organism>
<reference evidence="2 3" key="1">
    <citation type="submission" date="2018-04" db="EMBL/GenBank/DDBJ databases">
        <authorList>
            <person name="Vogel A."/>
        </authorList>
    </citation>
    <scope>NUCLEOTIDE SEQUENCE [LARGE SCALE GENOMIC DNA]</scope>
</reference>
<dbReference type="AlphaFoldDB" id="A0A484K8L8"/>
<gene>
    <name evidence="2" type="ORF">CCAM_LOCUS3859</name>
</gene>
<protein>
    <submittedName>
        <fullName evidence="2">Uncharacterized protein</fullName>
    </submittedName>
</protein>
<evidence type="ECO:0000256" key="1">
    <source>
        <dbReference type="SAM" id="MobiDB-lite"/>
    </source>
</evidence>
<sequence>MVLGVLRRLTTRPGTGDNLGQWRCFPRWSSSNVRRNKTREQGTHGGANLGIHPGRQHDGGDVDVFETLNESTNDGFMNPGLEYTR</sequence>
<evidence type="ECO:0000313" key="3">
    <source>
        <dbReference type="Proteomes" id="UP000595140"/>
    </source>
</evidence>